<dbReference type="SUPFAM" id="SSF54060">
    <property type="entry name" value="His-Me finger endonucleases"/>
    <property type="match status" value="1"/>
</dbReference>
<feature type="domain" description="HNH nuclease" evidence="1">
    <location>
        <begin position="69"/>
        <end position="97"/>
    </location>
</feature>
<organism evidence="2 3">
    <name type="scientific">Tritrichomonas musculus</name>
    <dbReference type="NCBI Taxonomy" id="1915356"/>
    <lineage>
        <taxon>Eukaryota</taxon>
        <taxon>Metamonada</taxon>
        <taxon>Parabasalia</taxon>
        <taxon>Tritrichomonadida</taxon>
        <taxon>Tritrichomonadidae</taxon>
        <taxon>Tritrichomonas</taxon>
    </lineage>
</organism>
<dbReference type="InterPro" id="IPR003615">
    <property type="entry name" value="HNH_nuc"/>
</dbReference>
<evidence type="ECO:0000259" key="1">
    <source>
        <dbReference type="Pfam" id="PF13392"/>
    </source>
</evidence>
<accession>A0ABR2GTB2</accession>
<reference evidence="2 3" key="1">
    <citation type="submission" date="2024-04" db="EMBL/GenBank/DDBJ databases">
        <title>Tritrichomonas musculus Genome.</title>
        <authorList>
            <person name="Alves-Ferreira E."/>
            <person name="Grigg M."/>
            <person name="Lorenzi H."/>
            <person name="Galac M."/>
        </authorList>
    </citation>
    <scope>NUCLEOTIDE SEQUENCE [LARGE SCALE GENOMIC DNA]</scope>
    <source>
        <strain evidence="2 3">EAF2021</strain>
    </source>
</reference>
<proteinExistence type="predicted"/>
<comment type="caution">
    <text evidence="2">The sequence shown here is derived from an EMBL/GenBank/DDBJ whole genome shotgun (WGS) entry which is preliminary data.</text>
</comment>
<evidence type="ECO:0000313" key="3">
    <source>
        <dbReference type="Proteomes" id="UP001470230"/>
    </source>
</evidence>
<dbReference type="EMBL" id="JAPFFF010000064">
    <property type="protein sequence ID" value="KAK8836597.1"/>
    <property type="molecule type" value="Genomic_DNA"/>
</dbReference>
<gene>
    <name evidence="2" type="ORF">M9Y10_037531</name>
</gene>
<dbReference type="Gene3D" id="3.90.75.20">
    <property type="match status" value="1"/>
</dbReference>
<name>A0ABR2GTB2_9EUKA</name>
<dbReference type="Proteomes" id="UP001470230">
    <property type="component" value="Unassembled WGS sequence"/>
</dbReference>
<keyword evidence="3" id="KW-1185">Reference proteome</keyword>
<evidence type="ECO:0000313" key="2">
    <source>
        <dbReference type="EMBL" id="KAK8836597.1"/>
    </source>
</evidence>
<dbReference type="InterPro" id="IPR044925">
    <property type="entry name" value="His-Me_finger_sf"/>
</dbReference>
<protein>
    <recommendedName>
        <fullName evidence="1">HNH nuclease domain-containing protein</fullName>
    </recommendedName>
</protein>
<sequence length="181" mass="21650">MSAQWKTLKFDNDYEICTEYPFPIRRKYECHAIKEWIRGQYITVKLNGVACSKHRLIAFQWIKNDDPDNKTQVDHINHDKTDNHPNNLRWVTPSQNALNRTGRGDIKFEYVDDLPIDVVPIILYKNWEFEGYFIDQDGDVWFDTGANFRKIRVSIQNTVRLWDINHKRHNIGIKGLRREFL</sequence>
<dbReference type="Pfam" id="PF13392">
    <property type="entry name" value="HNH_3"/>
    <property type="match status" value="1"/>
</dbReference>